<feature type="transmembrane region" description="Helical" evidence="1">
    <location>
        <begin position="7"/>
        <end position="28"/>
    </location>
</feature>
<dbReference type="PANTHER" id="PTHR45138">
    <property type="entry name" value="REGULATORY COMPONENTS OF SENSORY TRANSDUCTION SYSTEM"/>
    <property type="match status" value="1"/>
</dbReference>
<sequence>MKRKNTLLITSIAGAMCLLMMVFFLYSLDRVRNIYVEETTTAVYDLNKNYLWNTVNNLILEIDGKREKRAAYAERLVSRTATVIELKAELSEAEFEAFVREFFQGNSDYASVCVVLWSDAREEAVYDPCGLGGASWEATVSAALPKLSAYRILTHGNARLLLGVATARLDAQVKEEIADTIRSLMFQDGSYLWVNEILNYEGGADYAIRRVHPNLPGTEGTYLSTDATDVAGNHPYQTELDGINRDGELFFTYYFKELNSERVSPKLAYAKLYRDYNWVIAMGTYQNELQGYIDQANEKSNALASRLILVLALTFASILALSFTVIVGVEKSHNRKSRKAMESEINQDSLTKADSRRRGVRDLGLAFEDFVKSGLSPGIMMVDIDQFKGINDRYGHDVGDRVLIEVTRAIQGMIRTSDRVIRWGGDEFIVLFYGMRKKNALMFADRALSAVSALKIPVSDGELTVGISIGFSFFRREDANYTEALKRADQALYQSKTQGRHQAHLID</sequence>
<dbReference type="SMART" id="SM00267">
    <property type="entry name" value="GGDEF"/>
    <property type="match status" value="1"/>
</dbReference>
<dbReference type="Gene3D" id="3.30.450.20">
    <property type="entry name" value="PAS domain"/>
    <property type="match status" value="1"/>
</dbReference>
<dbReference type="Pfam" id="PF08269">
    <property type="entry name" value="dCache_2"/>
    <property type="match status" value="1"/>
</dbReference>
<dbReference type="InterPro" id="IPR004010">
    <property type="entry name" value="Double_Cache_2"/>
</dbReference>
<dbReference type="InterPro" id="IPR050469">
    <property type="entry name" value="Diguanylate_Cyclase"/>
</dbReference>
<evidence type="ECO:0000259" key="2">
    <source>
        <dbReference type="PROSITE" id="PS50887"/>
    </source>
</evidence>
<dbReference type="Pfam" id="PF00990">
    <property type="entry name" value="GGDEF"/>
    <property type="match status" value="1"/>
</dbReference>
<comment type="caution">
    <text evidence="3">The sequence shown here is derived from an EMBL/GenBank/DDBJ whole genome shotgun (WGS) entry which is preliminary data.</text>
</comment>
<organism evidence="3">
    <name type="scientific">bioreactor metagenome</name>
    <dbReference type="NCBI Taxonomy" id="1076179"/>
    <lineage>
        <taxon>unclassified sequences</taxon>
        <taxon>metagenomes</taxon>
        <taxon>ecological metagenomes</taxon>
    </lineage>
</organism>
<keyword evidence="1" id="KW-0812">Transmembrane</keyword>
<gene>
    <name evidence="3" type="ORF">SDC9_75718</name>
</gene>
<dbReference type="InterPro" id="IPR029787">
    <property type="entry name" value="Nucleotide_cyclase"/>
</dbReference>
<name>A0A644YMG0_9ZZZZ</name>
<dbReference type="NCBIfam" id="TIGR00254">
    <property type="entry name" value="GGDEF"/>
    <property type="match status" value="1"/>
</dbReference>
<dbReference type="PROSITE" id="PS50887">
    <property type="entry name" value="GGDEF"/>
    <property type="match status" value="1"/>
</dbReference>
<dbReference type="AlphaFoldDB" id="A0A644YMG0"/>
<dbReference type="FunFam" id="3.30.70.270:FF:000001">
    <property type="entry name" value="Diguanylate cyclase domain protein"/>
    <property type="match status" value="1"/>
</dbReference>
<protein>
    <recommendedName>
        <fullName evidence="2">GGDEF domain-containing protein</fullName>
    </recommendedName>
</protein>
<evidence type="ECO:0000256" key="1">
    <source>
        <dbReference type="SAM" id="Phobius"/>
    </source>
</evidence>
<keyword evidence="1" id="KW-1133">Transmembrane helix</keyword>
<dbReference type="SUPFAM" id="SSF55073">
    <property type="entry name" value="Nucleotide cyclase"/>
    <property type="match status" value="1"/>
</dbReference>
<dbReference type="GO" id="GO:1902201">
    <property type="term" value="P:negative regulation of bacterial-type flagellum-dependent cell motility"/>
    <property type="evidence" value="ECO:0007669"/>
    <property type="project" value="TreeGrafter"/>
</dbReference>
<feature type="domain" description="GGDEF" evidence="2">
    <location>
        <begin position="375"/>
        <end position="507"/>
    </location>
</feature>
<evidence type="ECO:0000313" key="3">
    <source>
        <dbReference type="EMBL" id="MPM29178.1"/>
    </source>
</evidence>
<proteinExistence type="predicted"/>
<dbReference type="InterPro" id="IPR000160">
    <property type="entry name" value="GGDEF_dom"/>
</dbReference>
<dbReference type="PANTHER" id="PTHR45138:SF9">
    <property type="entry name" value="DIGUANYLATE CYCLASE DGCM-RELATED"/>
    <property type="match status" value="1"/>
</dbReference>
<dbReference type="GO" id="GO:0005886">
    <property type="term" value="C:plasma membrane"/>
    <property type="evidence" value="ECO:0007669"/>
    <property type="project" value="TreeGrafter"/>
</dbReference>
<dbReference type="CDD" id="cd01949">
    <property type="entry name" value="GGDEF"/>
    <property type="match status" value="1"/>
</dbReference>
<dbReference type="GO" id="GO:0043709">
    <property type="term" value="P:cell adhesion involved in single-species biofilm formation"/>
    <property type="evidence" value="ECO:0007669"/>
    <property type="project" value="TreeGrafter"/>
</dbReference>
<feature type="transmembrane region" description="Helical" evidence="1">
    <location>
        <begin position="307"/>
        <end position="329"/>
    </location>
</feature>
<accession>A0A644YMG0</accession>
<keyword evidence="1" id="KW-0472">Membrane</keyword>
<reference evidence="3" key="1">
    <citation type="submission" date="2019-08" db="EMBL/GenBank/DDBJ databases">
        <authorList>
            <person name="Kucharzyk K."/>
            <person name="Murdoch R.W."/>
            <person name="Higgins S."/>
            <person name="Loffler F."/>
        </authorList>
    </citation>
    <scope>NUCLEOTIDE SEQUENCE</scope>
</reference>
<dbReference type="InterPro" id="IPR043128">
    <property type="entry name" value="Rev_trsase/Diguanyl_cyclase"/>
</dbReference>
<dbReference type="EMBL" id="VSSQ01005445">
    <property type="protein sequence ID" value="MPM29178.1"/>
    <property type="molecule type" value="Genomic_DNA"/>
</dbReference>
<dbReference type="Gene3D" id="3.30.70.270">
    <property type="match status" value="1"/>
</dbReference>
<dbReference type="GO" id="GO:0052621">
    <property type="term" value="F:diguanylate cyclase activity"/>
    <property type="evidence" value="ECO:0007669"/>
    <property type="project" value="TreeGrafter"/>
</dbReference>